<protein>
    <submittedName>
        <fullName evidence="1">Uncharacterized protein</fullName>
    </submittedName>
</protein>
<organism evidence="1 2">
    <name type="scientific">Cymbomonas tetramitiformis</name>
    <dbReference type="NCBI Taxonomy" id="36881"/>
    <lineage>
        <taxon>Eukaryota</taxon>
        <taxon>Viridiplantae</taxon>
        <taxon>Chlorophyta</taxon>
        <taxon>Pyramimonadophyceae</taxon>
        <taxon>Pyramimonadales</taxon>
        <taxon>Pyramimonadaceae</taxon>
        <taxon>Cymbomonas</taxon>
    </lineage>
</organism>
<accession>A0AAE0CB44</accession>
<dbReference type="EMBL" id="LGRX02026609">
    <property type="protein sequence ID" value="KAK3250587.1"/>
    <property type="molecule type" value="Genomic_DNA"/>
</dbReference>
<evidence type="ECO:0000313" key="2">
    <source>
        <dbReference type="Proteomes" id="UP001190700"/>
    </source>
</evidence>
<name>A0AAE0CB44_9CHLO</name>
<gene>
    <name evidence="1" type="ORF">CYMTET_40038</name>
</gene>
<proteinExistence type="predicted"/>
<keyword evidence="2" id="KW-1185">Reference proteome</keyword>
<reference evidence="1 2" key="1">
    <citation type="journal article" date="2015" name="Genome Biol. Evol.">
        <title>Comparative Genomics of a Bacterivorous Green Alga Reveals Evolutionary Causalities and Consequences of Phago-Mixotrophic Mode of Nutrition.</title>
        <authorList>
            <person name="Burns J.A."/>
            <person name="Paasch A."/>
            <person name="Narechania A."/>
            <person name="Kim E."/>
        </authorList>
    </citation>
    <scope>NUCLEOTIDE SEQUENCE [LARGE SCALE GENOMIC DNA]</scope>
    <source>
        <strain evidence="1 2">PLY_AMNH</strain>
    </source>
</reference>
<dbReference type="AlphaFoldDB" id="A0AAE0CB44"/>
<dbReference type="Proteomes" id="UP001190700">
    <property type="component" value="Unassembled WGS sequence"/>
</dbReference>
<dbReference type="SUPFAM" id="SSF49344">
    <property type="entry name" value="CBD9-like"/>
    <property type="match status" value="1"/>
</dbReference>
<sequence>MLHSYPRHVQAVELTGKEAIVLDGKLDEEAWSAVPWLSGDFVDITRHTDNLLNAVPSNFQTKVKLRWDRKFLYVGTGEYYKEFEMNVLNATYDVNWGVADEAGLNCTQGDASLCSPRIPSKQTARTSSIQGDILRSKYT</sequence>
<comment type="caution">
    <text evidence="1">The sequence shown here is derived from an EMBL/GenBank/DDBJ whole genome shotgun (WGS) entry which is preliminary data.</text>
</comment>
<dbReference type="Gene3D" id="2.60.40.1190">
    <property type="match status" value="1"/>
</dbReference>
<evidence type="ECO:0000313" key="1">
    <source>
        <dbReference type="EMBL" id="KAK3250587.1"/>
    </source>
</evidence>